<evidence type="ECO:0000256" key="1">
    <source>
        <dbReference type="SAM" id="MobiDB-lite"/>
    </source>
</evidence>
<evidence type="ECO:0000313" key="2">
    <source>
        <dbReference type="EMBL" id="MDX8029630.1"/>
    </source>
</evidence>
<organism evidence="2 3">
    <name type="scientific">Lentzea miocenica</name>
    <dbReference type="NCBI Taxonomy" id="3095431"/>
    <lineage>
        <taxon>Bacteria</taxon>
        <taxon>Bacillati</taxon>
        <taxon>Actinomycetota</taxon>
        <taxon>Actinomycetes</taxon>
        <taxon>Pseudonocardiales</taxon>
        <taxon>Pseudonocardiaceae</taxon>
        <taxon>Lentzea</taxon>
    </lineage>
</organism>
<dbReference type="Proteomes" id="UP001285521">
    <property type="component" value="Unassembled WGS sequence"/>
</dbReference>
<accession>A0ABU4SUP1</accession>
<gene>
    <name evidence="2" type="ORF">SK803_05380</name>
</gene>
<comment type="caution">
    <text evidence="2">The sequence shown here is derived from an EMBL/GenBank/DDBJ whole genome shotgun (WGS) entry which is preliminary data.</text>
</comment>
<feature type="region of interest" description="Disordered" evidence="1">
    <location>
        <begin position="186"/>
        <end position="211"/>
    </location>
</feature>
<dbReference type="InterPro" id="IPR021889">
    <property type="entry name" value="DUF3500"/>
</dbReference>
<dbReference type="RefSeq" id="WP_319964626.1">
    <property type="nucleotide sequence ID" value="NZ_JAXAVW010000003.1"/>
</dbReference>
<dbReference type="PANTHER" id="PTHR37489">
    <property type="entry name" value="DUF3500 DOMAIN-CONTAINING PROTEIN"/>
    <property type="match status" value="1"/>
</dbReference>
<sequence>MLHDVTDATHQYISLLAGGQREHAIRAVTDDDLRHRWAYTPGTRAGLVLGELRRDQRKAVHGMLATVLSPHAYAQAAAVMALEDVLDHREGGHRDRHNGDFWTVLFGTPGGDEPWGWRVEGHHLSVNVVVVDGRVSATPFFLGANPARVTYRGHVVGQPLRLEEELARELLDRMGPTARRLAVVSDTAPHDIRSGNSPRVSPSEPVGVTPAQLGKPAGELLVDIVRFYLDRLAFELADEEFARIDQERLHFSWEGSLRRGEGHYYRVQGPELLIEYDNTANEANHVHTVWRRHSGDFGDDLLAAHYNTRHGASRHTVARGVAQNG</sequence>
<name>A0ABU4SUP1_9PSEU</name>
<protein>
    <submittedName>
        <fullName evidence="2">DUF3500 domain-containing protein</fullName>
    </submittedName>
</protein>
<keyword evidence="3" id="KW-1185">Reference proteome</keyword>
<reference evidence="2 3" key="1">
    <citation type="submission" date="2023-11" db="EMBL/GenBank/DDBJ databases">
        <title>Lentzea sokolovensis, sp. nov., Lentzea kristufkii, sp. nov., and Lentzea miocenensis, sp. nov., rare actinobacteria from Sokolov Coal Basin, Miocene lacustrine sediment, Czech Republic.</title>
        <authorList>
            <person name="Lara A."/>
            <person name="Kotroba L."/>
            <person name="Nouioui I."/>
            <person name="Neumann-Schaal M."/>
            <person name="Mast Y."/>
            <person name="Chronakova A."/>
        </authorList>
    </citation>
    <scope>NUCLEOTIDE SEQUENCE [LARGE SCALE GENOMIC DNA]</scope>
    <source>
        <strain evidence="2 3">BCCO 10_0856</strain>
    </source>
</reference>
<evidence type="ECO:0000313" key="3">
    <source>
        <dbReference type="Proteomes" id="UP001285521"/>
    </source>
</evidence>
<dbReference type="EMBL" id="JAXAVW010000003">
    <property type="protein sequence ID" value="MDX8029630.1"/>
    <property type="molecule type" value="Genomic_DNA"/>
</dbReference>
<dbReference type="Pfam" id="PF12006">
    <property type="entry name" value="DUF3500"/>
    <property type="match status" value="1"/>
</dbReference>
<proteinExistence type="predicted"/>
<reference evidence="2 3" key="2">
    <citation type="submission" date="2023-11" db="EMBL/GenBank/DDBJ databases">
        <authorList>
            <person name="Lara A.C."/>
            <person name="Chronakova A."/>
        </authorList>
    </citation>
    <scope>NUCLEOTIDE SEQUENCE [LARGE SCALE GENOMIC DNA]</scope>
    <source>
        <strain evidence="2 3">BCCO 10_0856</strain>
    </source>
</reference>
<dbReference type="PANTHER" id="PTHR37489:SF1">
    <property type="entry name" value="DUF3500 DOMAIN-CONTAINING PROTEIN"/>
    <property type="match status" value="1"/>
</dbReference>